<dbReference type="RefSeq" id="WP_146392302.1">
    <property type="nucleotide sequence ID" value="NZ_SJPK01000008.1"/>
</dbReference>
<dbReference type="InterPro" id="IPR020019">
    <property type="entry name" value="AcTrfase_PglD-like"/>
</dbReference>
<evidence type="ECO:0000313" key="6">
    <source>
        <dbReference type="Proteomes" id="UP000318053"/>
    </source>
</evidence>
<keyword evidence="6" id="KW-1185">Reference proteome</keyword>
<proteinExistence type="inferred from homology"/>
<dbReference type="CDD" id="cd03360">
    <property type="entry name" value="LbH_AT_putative"/>
    <property type="match status" value="1"/>
</dbReference>
<feature type="site" description="Increases basicity of active site His" evidence="2">
    <location>
        <position position="135"/>
    </location>
</feature>
<evidence type="ECO:0000259" key="4">
    <source>
        <dbReference type="Pfam" id="PF17836"/>
    </source>
</evidence>
<keyword evidence="5" id="KW-0808">Transferase</keyword>
<sequence>MNQPRQFYVVGAGGHAKVTSSVITSLGHQVAAALDDDLAKNGGELAGVRIVAPCDELRNMKPRPTIIGIGSNQLRQITAGRFDVEWGIAVHPSAILDPSVTIGRGSVVMAGAIIQAGTRIGEHCVINTGATVDHDCRVDDFCHVAPGVNLAGHCELEQGVFVGIGACAIPSVRIGAWATVGAGAAVVHDLPSGVVATGIPARPR</sequence>
<dbReference type="Pfam" id="PF00132">
    <property type="entry name" value="Hexapep"/>
    <property type="match status" value="1"/>
</dbReference>
<evidence type="ECO:0000256" key="1">
    <source>
        <dbReference type="ARBA" id="ARBA00007274"/>
    </source>
</evidence>
<feature type="binding site" evidence="3">
    <location>
        <position position="164"/>
    </location>
    <ligand>
        <name>acetyl-CoA</name>
        <dbReference type="ChEBI" id="CHEBI:57288"/>
    </ligand>
</feature>
<evidence type="ECO:0000313" key="5">
    <source>
        <dbReference type="EMBL" id="TWT65044.1"/>
    </source>
</evidence>
<keyword evidence="5" id="KW-0012">Acyltransferase</keyword>
<gene>
    <name evidence="5" type="primary">epsM</name>
    <name evidence="5" type="ORF">CA85_33890</name>
</gene>
<comment type="similarity">
    <text evidence="1">Belongs to the transferase hexapeptide repeat family.</text>
</comment>
<name>A0A5C5XQ72_9BACT</name>
<feature type="domain" description="PglD N-terminal" evidence="4">
    <location>
        <begin position="8"/>
        <end position="77"/>
    </location>
</feature>
<dbReference type="PANTHER" id="PTHR43300">
    <property type="entry name" value="ACETYLTRANSFERASE"/>
    <property type="match status" value="1"/>
</dbReference>
<dbReference type="InterPro" id="IPR011004">
    <property type="entry name" value="Trimer_LpxA-like_sf"/>
</dbReference>
<dbReference type="PANTHER" id="PTHR43300:SF7">
    <property type="entry name" value="UDP-N-ACETYLBACILLOSAMINE N-ACETYLTRANSFERASE"/>
    <property type="match status" value="1"/>
</dbReference>
<dbReference type="Pfam" id="PF17836">
    <property type="entry name" value="PglD_N"/>
    <property type="match status" value="1"/>
</dbReference>
<accession>A0A5C5XQ72</accession>
<protein>
    <submittedName>
        <fullName evidence="5">Putative acetyltransferase EpsM</fullName>
        <ecNumber evidence="5">2.3.1.-</ecNumber>
    </submittedName>
</protein>
<evidence type="ECO:0000256" key="2">
    <source>
        <dbReference type="PIRSR" id="PIRSR620019-1"/>
    </source>
</evidence>
<dbReference type="Gene3D" id="2.160.10.10">
    <property type="entry name" value="Hexapeptide repeat proteins"/>
    <property type="match status" value="1"/>
</dbReference>
<feature type="binding site" evidence="3">
    <location>
        <position position="70"/>
    </location>
    <ligand>
        <name>substrate</name>
    </ligand>
</feature>
<feature type="binding site" evidence="3">
    <location>
        <position position="143"/>
    </location>
    <ligand>
        <name>acetyl-CoA</name>
        <dbReference type="ChEBI" id="CHEBI:57288"/>
    </ligand>
</feature>
<dbReference type="EMBL" id="SJPK01000008">
    <property type="protein sequence ID" value="TWT65044.1"/>
    <property type="molecule type" value="Genomic_DNA"/>
</dbReference>
<dbReference type="InterPro" id="IPR001451">
    <property type="entry name" value="Hexapep"/>
</dbReference>
<dbReference type="InterPro" id="IPR041561">
    <property type="entry name" value="PglD_N"/>
</dbReference>
<dbReference type="AlphaFoldDB" id="A0A5C5XQ72"/>
<dbReference type="GO" id="GO:0016746">
    <property type="term" value="F:acyltransferase activity"/>
    <property type="evidence" value="ECO:0007669"/>
    <property type="project" value="UniProtKB-KW"/>
</dbReference>
<feature type="active site" description="Proton acceptor" evidence="2">
    <location>
        <position position="134"/>
    </location>
</feature>
<reference evidence="5 6" key="1">
    <citation type="submission" date="2019-02" db="EMBL/GenBank/DDBJ databases">
        <title>Deep-cultivation of Planctomycetes and their phenomic and genomic characterization uncovers novel biology.</title>
        <authorList>
            <person name="Wiegand S."/>
            <person name="Jogler M."/>
            <person name="Boedeker C."/>
            <person name="Pinto D."/>
            <person name="Vollmers J."/>
            <person name="Rivas-Marin E."/>
            <person name="Kohn T."/>
            <person name="Peeters S.H."/>
            <person name="Heuer A."/>
            <person name="Rast P."/>
            <person name="Oberbeckmann S."/>
            <person name="Bunk B."/>
            <person name="Jeske O."/>
            <person name="Meyerdierks A."/>
            <person name="Storesund J.E."/>
            <person name="Kallscheuer N."/>
            <person name="Luecker S."/>
            <person name="Lage O.M."/>
            <person name="Pohl T."/>
            <person name="Merkel B.J."/>
            <person name="Hornburger P."/>
            <person name="Mueller R.-W."/>
            <person name="Bruemmer F."/>
            <person name="Labrenz M."/>
            <person name="Spormann A.M."/>
            <person name="Op Den Camp H."/>
            <person name="Overmann J."/>
            <person name="Amann R."/>
            <person name="Jetten M.S.M."/>
            <person name="Mascher T."/>
            <person name="Medema M.H."/>
            <person name="Devos D.P."/>
            <person name="Kaster A.-K."/>
            <person name="Ovreas L."/>
            <person name="Rohde M."/>
            <person name="Galperin M.Y."/>
            <person name="Jogler C."/>
        </authorList>
    </citation>
    <scope>NUCLEOTIDE SEQUENCE [LARGE SCALE GENOMIC DNA]</scope>
    <source>
        <strain evidence="5 6">CA85</strain>
    </source>
</reference>
<dbReference type="Proteomes" id="UP000318053">
    <property type="component" value="Unassembled WGS sequence"/>
</dbReference>
<dbReference type="SUPFAM" id="SSF51161">
    <property type="entry name" value="Trimeric LpxA-like enzymes"/>
    <property type="match status" value="1"/>
</dbReference>
<dbReference type="Gene3D" id="3.40.50.20">
    <property type="match status" value="1"/>
</dbReference>
<dbReference type="NCBIfam" id="TIGR03570">
    <property type="entry name" value="NeuD_NnaD"/>
    <property type="match status" value="1"/>
</dbReference>
<dbReference type="InterPro" id="IPR050179">
    <property type="entry name" value="Trans_hexapeptide_repeat"/>
</dbReference>
<comment type="caution">
    <text evidence="5">The sequence shown here is derived from an EMBL/GenBank/DDBJ whole genome shotgun (WGS) entry which is preliminary data.</text>
</comment>
<organism evidence="5 6">
    <name type="scientific">Allorhodopirellula solitaria</name>
    <dbReference type="NCBI Taxonomy" id="2527987"/>
    <lineage>
        <taxon>Bacteria</taxon>
        <taxon>Pseudomonadati</taxon>
        <taxon>Planctomycetota</taxon>
        <taxon>Planctomycetia</taxon>
        <taxon>Pirellulales</taxon>
        <taxon>Pirellulaceae</taxon>
        <taxon>Allorhodopirellula</taxon>
    </lineage>
</organism>
<dbReference type="EC" id="2.3.1.-" evidence="5"/>
<evidence type="ECO:0000256" key="3">
    <source>
        <dbReference type="PIRSR" id="PIRSR620019-2"/>
    </source>
</evidence>
<dbReference type="OrthoDB" id="9794407at2"/>